<keyword evidence="1" id="KW-0472">Membrane</keyword>
<dbReference type="AlphaFoldDB" id="A0A0N0H1X8"/>
<gene>
    <name evidence="2" type="ORF">ADL29_10535</name>
</gene>
<comment type="caution">
    <text evidence="2">The sequence shown here is derived from an EMBL/GenBank/DDBJ whole genome shotgun (WGS) entry which is preliminary data.</text>
</comment>
<dbReference type="RefSeq" id="WP_053923404.1">
    <property type="nucleotide sequence ID" value="NZ_LGKG01000079.1"/>
</dbReference>
<evidence type="ECO:0000313" key="3">
    <source>
        <dbReference type="Proteomes" id="UP000037982"/>
    </source>
</evidence>
<keyword evidence="1" id="KW-1133">Transmembrane helix</keyword>
<organism evidence="2 3">
    <name type="scientific">Streptomyces chattanoogensis</name>
    <dbReference type="NCBI Taxonomy" id="66876"/>
    <lineage>
        <taxon>Bacteria</taxon>
        <taxon>Bacillati</taxon>
        <taxon>Actinomycetota</taxon>
        <taxon>Actinomycetes</taxon>
        <taxon>Kitasatosporales</taxon>
        <taxon>Streptomycetaceae</taxon>
        <taxon>Streptomyces</taxon>
    </lineage>
</organism>
<dbReference type="Pfam" id="PF19953">
    <property type="entry name" value="EACC1"/>
    <property type="match status" value="1"/>
</dbReference>
<keyword evidence="1" id="KW-0812">Transmembrane</keyword>
<dbReference type="PATRIC" id="fig|66876.3.peg.2286"/>
<reference evidence="3" key="1">
    <citation type="submission" date="2015-07" db="EMBL/GenBank/DDBJ databases">
        <authorList>
            <person name="Ju K.-S."/>
            <person name="Doroghazi J.R."/>
            <person name="Metcalf W.W."/>
        </authorList>
    </citation>
    <scope>NUCLEOTIDE SEQUENCE [LARGE SCALE GENOMIC DNA]</scope>
    <source>
        <strain evidence="3">NRRL ISP-5002</strain>
    </source>
</reference>
<sequence>MKAHIRLTGETASAELIGLAEWLSREDELRGRAAIESPESRPDQMGSLAEVLVVALGVQGAGSVLAASLSVWIRHRRPSADIEVTGPDGQSVKITLRDVPKPDLEAVLRKALER</sequence>
<dbReference type="EMBL" id="LGKG01000079">
    <property type="protein sequence ID" value="KPC64630.1"/>
    <property type="molecule type" value="Genomic_DNA"/>
</dbReference>
<evidence type="ECO:0000313" key="2">
    <source>
        <dbReference type="EMBL" id="KPC64630.1"/>
    </source>
</evidence>
<proteinExistence type="predicted"/>
<feature type="transmembrane region" description="Helical" evidence="1">
    <location>
        <begin position="51"/>
        <end position="73"/>
    </location>
</feature>
<name>A0A0N0H1X8_9ACTN</name>
<evidence type="ECO:0000256" key="1">
    <source>
        <dbReference type="SAM" id="Phobius"/>
    </source>
</evidence>
<keyword evidence="3" id="KW-1185">Reference proteome</keyword>
<accession>A0A0N0H1X8</accession>
<dbReference type="InterPro" id="IPR045428">
    <property type="entry name" value="EACC1"/>
</dbReference>
<protein>
    <submittedName>
        <fullName evidence="2">Uncharacterized protein</fullName>
    </submittedName>
</protein>
<dbReference type="Proteomes" id="UP000037982">
    <property type="component" value="Unassembled WGS sequence"/>
</dbReference>